<keyword evidence="1" id="KW-0472">Membrane</keyword>
<accession>A0A3P7J6F7</accession>
<sequence length="128" mass="14057">MVLMPVNVARADLVQGKQPNGYTSNPYLPKGKYMMQMDWDCALEEKAIAVLTSRKGEKTIQCLGKAELPPASRNNTVLFVNVGPGTFAIFWAGREVEGCTINFTLLYAGSAAAVEAAFQILFIYPFLF</sequence>
<dbReference type="SUPFAM" id="SSF55797">
    <property type="entry name" value="PR-1-like"/>
    <property type="match status" value="1"/>
</dbReference>
<dbReference type="InterPro" id="IPR035940">
    <property type="entry name" value="CAP_sf"/>
</dbReference>
<organism evidence="2 3">
    <name type="scientific">Strongylus vulgaris</name>
    <name type="common">Blood worm</name>
    <dbReference type="NCBI Taxonomy" id="40348"/>
    <lineage>
        <taxon>Eukaryota</taxon>
        <taxon>Metazoa</taxon>
        <taxon>Ecdysozoa</taxon>
        <taxon>Nematoda</taxon>
        <taxon>Chromadorea</taxon>
        <taxon>Rhabditida</taxon>
        <taxon>Rhabditina</taxon>
        <taxon>Rhabditomorpha</taxon>
        <taxon>Strongyloidea</taxon>
        <taxon>Strongylidae</taxon>
        <taxon>Strongylus</taxon>
    </lineage>
</organism>
<evidence type="ECO:0000313" key="3">
    <source>
        <dbReference type="Proteomes" id="UP000270094"/>
    </source>
</evidence>
<evidence type="ECO:0000256" key="1">
    <source>
        <dbReference type="SAM" id="Phobius"/>
    </source>
</evidence>
<evidence type="ECO:0000313" key="2">
    <source>
        <dbReference type="EMBL" id="VDM75439.1"/>
    </source>
</evidence>
<gene>
    <name evidence="2" type="ORF">SVUK_LOCUS10437</name>
</gene>
<keyword evidence="1" id="KW-0812">Transmembrane</keyword>
<protein>
    <recommendedName>
        <fullName evidence="4">SCP domain-containing protein</fullName>
    </recommendedName>
</protein>
<reference evidence="2 3" key="1">
    <citation type="submission" date="2018-11" db="EMBL/GenBank/DDBJ databases">
        <authorList>
            <consortium name="Pathogen Informatics"/>
        </authorList>
    </citation>
    <scope>NUCLEOTIDE SEQUENCE [LARGE SCALE GENOMIC DNA]</scope>
</reference>
<feature type="transmembrane region" description="Helical" evidence="1">
    <location>
        <begin position="105"/>
        <end position="127"/>
    </location>
</feature>
<dbReference type="Gene3D" id="3.40.33.10">
    <property type="entry name" value="CAP"/>
    <property type="match status" value="1"/>
</dbReference>
<dbReference type="Proteomes" id="UP000270094">
    <property type="component" value="Unassembled WGS sequence"/>
</dbReference>
<evidence type="ECO:0008006" key="4">
    <source>
        <dbReference type="Google" id="ProtNLM"/>
    </source>
</evidence>
<name>A0A3P7J6F7_STRVU</name>
<keyword evidence="3" id="KW-1185">Reference proteome</keyword>
<dbReference type="AlphaFoldDB" id="A0A3P7J6F7"/>
<keyword evidence="1" id="KW-1133">Transmembrane helix</keyword>
<dbReference type="OrthoDB" id="5904285at2759"/>
<dbReference type="EMBL" id="UYYB01095333">
    <property type="protein sequence ID" value="VDM75439.1"/>
    <property type="molecule type" value="Genomic_DNA"/>
</dbReference>
<proteinExistence type="predicted"/>